<proteinExistence type="predicted"/>
<sequence length="64" mass="7308">MDQGEKGVEAASELTLTQTSGSSVTHHHKTRLINKIHTIKSLDNFFFEVREEIHRLFEAEQATI</sequence>
<protein>
    <submittedName>
        <fullName evidence="2">Uncharacterized protein</fullName>
    </submittedName>
</protein>
<comment type="caution">
    <text evidence="2">The sequence shown here is derived from an EMBL/GenBank/DDBJ whole genome shotgun (WGS) entry which is preliminary data.</text>
</comment>
<evidence type="ECO:0000313" key="2">
    <source>
        <dbReference type="EMBL" id="ETX03258.1"/>
    </source>
</evidence>
<dbReference type="HOGENOM" id="CLU_2859328_0_0_7"/>
<dbReference type="EMBL" id="AZHW01000064">
    <property type="protein sequence ID" value="ETX03258.1"/>
    <property type="molecule type" value="Genomic_DNA"/>
</dbReference>
<reference evidence="2 3" key="1">
    <citation type="journal article" date="2014" name="Nature">
        <title>An environmental bacterial taxon with a large and distinct metabolic repertoire.</title>
        <authorList>
            <person name="Wilson M.C."/>
            <person name="Mori T."/>
            <person name="Ruckert C."/>
            <person name="Uria A.R."/>
            <person name="Helf M.J."/>
            <person name="Takada K."/>
            <person name="Gernert C."/>
            <person name="Steffens U.A."/>
            <person name="Heycke N."/>
            <person name="Schmitt S."/>
            <person name="Rinke C."/>
            <person name="Helfrich E.J."/>
            <person name="Brachmann A.O."/>
            <person name="Gurgui C."/>
            <person name="Wakimoto T."/>
            <person name="Kracht M."/>
            <person name="Crusemann M."/>
            <person name="Hentschel U."/>
            <person name="Abe I."/>
            <person name="Matsunaga S."/>
            <person name="Kalinowski J."/>
            <person name="Takeyama H."/>
            <person name="Piel J."/>
        </authorList>
    </citation>
    <scope>NUCLEOTIDE SEQUENCE [LARGE SCALE GENOMIC DNA]</scope>
    <source>
        <strain evidence="3">TSY1</strain>
    </source>
</reference>
<dbReference type="AlphaFoldDB" id="W4LZD0"/>
<name>W4LZD0_ENTF1</name>
<organism evidence="2 3">
    <name type="scientific">Entotheonella factor</name>
    <dbReference type="NCBI Taxonomy" id="1429438"/>
    <lineage>
        <taxon>Bacteria</taxon>
        <taxon>Pseudomonadati</taxon>
        <taxon>Nitrospinota/Tectimicrobiota group</taxon>
        <taxon>Candidatus Tectimicrobiota</taxon>
        <taxon>Candidatus Entotheonellia</taxon>
        <taxon>Candidatus Entotheonellales</taxon>
        <taxon>Candidatus Entotheonellaceae</taxon>
        <taxon>Candidatus Entotheonella</taxon>
    </lineage>
</organism>
<evidence type="ECO:0000256" key="1">
    <source>
        <dbReference type="SAM" id="MobiDB-lite"/>
    </source>
</evidence>
<feature type="compositionally biased region" description="Polar residues" evidence="1">
    <location>
        <begin position="14"/>
        <end position="24"/>
    </location>
</feature>
<keyword evidence="3" id="KW-1185">Reference proteome</keyword>
<accession>W4LZD0</accession>
<evidence type="ECO:0000313" key="3">
    <source>
        <dbReference type="Proteomes" id="UP000019141"/>
    </source>
</evidence>
<feature type="region of interest" description="Disordered" evidence="1">
    <location>
        <begin position="1"/>
        <end position="28"/>
    </location>
</feature>
<dbReference type="Proteomes" id="UP000019141">
    <property type="component" value="Unassembled WGS sequence"/>
</dbReference>
<gene>
    <name evidence="2" type="ORF">ETSY1_00650</name>
</gene>